<evidence type="ECO:0000313" key="5">
    <source>
        <dbReference type="EMBL" id="RZS65489.1"/>
    </source>
</evidence>
<dbReference type="Gene3D" id="1.10.10.60">
    <property type="entry name" value="Homeodomain-like"/>
    <property type="match status" value="1"/>
</dbReference>
<evidence type="ECO:0000256" key="1">
    <source>
        <dbReference type="ARBA" id="ARBA00023015"/>
    </source>
</evidence>
<dbReference type="RefSeq" id="WP_130544151.1">
    <property type="nucleotide sequence ID" value="NZ_CP042431.1"/>
</dbReference>
<name>A0A4Q7MGF1_9BACT</name>
<reference evidence="5 6" key="1">
    <citation type="submission" date="2019-02" db="EMBL/GenBank/DDBJ databases">
        <title>Genomic Encyclopedia of Type Strains, Phase IV (KMG-IV): sequencing the most valuable type-strain genomes for metagenomic binning, comparative biology and taxonomic classification.</title>
        <authorList>
            <person name="Goeker M."/>
        </authorList>
    </citation>
    <scope>NUCLEOTIDE SEQUENCE [LARGE SCALE GENOMIC DNA]</scope>
    <source>
        <strain evidence="5 6">DSM 18116</strain>
    </source>
</reference>
<dbReference type="Proteomes" id="UP000293874">
    <property type="component" value="Unassembled WGS sequence"/>
</dbReference>
<accession>A0A4Q7MGF1</accession>
<keyword evidence="3" id="KW-0804">Transcription</keyword>
<evidence type="ECO:0000259" key="4">
    <source>
        <dbReference type="PROSITE" id="PS01124"/>
    </source>
</evidence>
<organism evidence="5 6">
    <name type="scientific">Pseudobacter ginsenosidimutans</name>
    <dbReference type="NCBI Taxonomy" id="661488"/>
    <lineage>
        <taxon>Bacteria</taxon>
        <taxon>Pseudomonadati</taxon>
        <taxon>Bacteroidota</taxon>
        <taxon>Chitinophagia</taxon>
        <taxon>Chitinophagales</taxon>
        <taxon>Chitinophagaceae</taxon>
        <taxon>Pseudobacter</taxon>
    </lineage>
</organism>
<keyword evidence="2 5" id="KW-0238">DNA-binding</keyword>
<evidence type="ECO:0000256" key="3">
    <source>
        <dbReference type="ARBA" id="ARBA00023163"/>
    </source>
</evidence>
<dbReference type="SUPFAM" id="SSF46689">
    <property type="entry name" value="Homeodomain-like"/>
    <property type="match status" value="1"/>
</dbReference>
<proteinExistence type="predicted"/>
<dbReference type="InterPro" id="IPR037923">
    <property type="entry name" value="HTH-like"/>
</dbReference>
<dbReference type="OrthoDB" id="4480133at2"/>
<evidence type="ECO:0000313" key="6">
    <source>
        <dbReference type="Proteomes" id="UP000293874"/>
    </source>
</evidence>
<keyword evidence="6" id="KW-1185">Reference proteome</keyword>
<dbReference type="SUPFAM" id="SSF51215">
    <property type="entry name" value="Regulatory protein AraC"/>
    <property type="match status" value="1"/>
</dbReference>
<comment type="caution">
    <text evidence="5">The sequence shown here is derived from an EMBL/GenBank/DDBJ whole genome shotgun (WGS) entry which is preliminary data.</text>
</comment>
<dbReference type="PROSITE" id="PS01124">
    <property type="entry name" value="HTH_ARAC_FAMILY_2"/>
    <property type="match status" value="1"/>
</dbReference>
<dbReference type="PANTHER" id="PTHR46796">
    <property type="entry name" value="HTH-TYPE TRANSCRIPTIONAL ACTIVATOR RHAS-RELATED"/>
    <property type="match status" value="1"/>
</dbReference>
<dbReference type="EMBL" id="SGXA01000005">
    <property type="protein sequence ID" value="RZS65489.1"/>
    <property type="molecule type" value="Genomic_DNA"/>
</dbReference>
<dbReference type="SMART" id="SM00342">
    <property type="entry name" value="HTH_ARAC"/>
    <property type="match status" value="1"/>
</dbReference>
<dbReference type="InterPro" id="IPR054015">
    <property type="entry name" value="ExsA-like_N"/>
</dbReference>
<dbReference type="InterPro" id="IPR009057">
    <property type="entry name" value="Homeodomain-like_sf"/>
</dbReference>
<dbReference type="Pfam" id="PF12833">
    <property type="entry name" value="HTH_18"/>
    <property type="match status" value="1"/>
</dbReference>
<keyword evidence="1" id="KW-0805">Transcription regulation</keyword>
<dbReference type="GO" id="GO:0043565">
    <property type="term" value="F:sequence-specific DNA binding"/>
    <property type="evidence" value="ECO:0007669"/>
    <property type="project" value="InterPro"/>
</dbReference>
<dbReference type="InterPro" id="IPR018060">
    <property type="entry name" value="HTH_AraC"/>
</dbReference>
<gene>
    <name evidence="5" type="ORF">EV199_5663</name>
</gene>
<dbReference type="PANTHER" id="PTHR46796:SF12">
    <property type="entry name" value="HTH-TYPE DNA-BINDING TRANSCRIPTIONAL ACTIVATOR EUTR"/>
    <property type="match status" value="1"/>
</dbReference>
<dbReference type="InterPro" id="IPR050204">
    <property type="entry name" value="AraC_XylS_family_regulators"/>
</dbReference>
<evidence type="ECO:0000256" key="2">
    <source>
        <dbReference type="ARBA" id="ARBA00023125"/>
    </source>
</evidence>
<dbReference type="Pfam" id="PF22200">
    <property type="entry name" value="ExsA_N"/>
    <property type="match status" value="1"/>
</dbReference>
<sequence length="263" mass="30903">MEHPVVHSCYLGMDISPEQLISEHFFMHILEGTIVGYDGGRQYRYEAGDTFIARKNHLIRYTKIRKKEVFNRIVIAFDETFLRSFLERNPYASGVSDQEDSLLTVRSSGRIEDFLQSLQPYYEGDQMVDNGVAQLKRAELLQILLEEDPRLADVFFNFSDPEKVDMQAFMNRNFRFNIPLERFAFLSGRSLSAFKREFRHLFHKTPGAWLTRRRLEEAHFQIRHANRSPSDVYLDVGFENLSHFSFAFKKQFGKSPQALVKER</sequence>
<dbReference type="AlphaFoldDB" id="A0A4Q7MGF1"/>
<protein>
    <submittedName>
        <fullName evidence="5">AraC-like DNA-binding protein</fullName>
    </submittedName>
</protein>
<feature type="domain" description="HTH araC/xylS-type" evidence="4">
    <location>
        <begin position="164"/>
        <end position="262"/>
    </location>
</feature>
<dbReference type="GO" id="GO:0003700">
    <property type="term" value="F:DNA-binding transcription factor activity"/>
    <property type="evidence" value="ECO:0007669"/>
    <property type="project" value="InterPro"/>
</dbReference>